<feature type="binding site" evidence="4">
    <location>
        <begin position="111"/>
        <end position="113"/>
    </location>
    <ligand>
        <name>GTP</name>
        <dbReference type="ChEBI" id="CHEBI:37565"/>
    </ligand>
</feature>
<comment type="caution">
    <text evidence="10">The sequence shown here is derived from an EMBL/GenBank/DDBJ whole genome shotgun (WGS) entry which is preliminary data.</text>
</comment>
<keyword evidence="4 6" id="KW-0132">Cell division</keyword>
<accession>A0ABT7F065</accession>
<dbReference type="Pfam" id="PF12327">
    <property type="entry name" value="FtsZ_C"/>
    <property type="match status" value="1"/>
</dbReference>
<dbReference type="SMART" id="SM00864">
    <property type="entry name" value="Tubulin"/>
    <property type="match status" value="1"/>
</dbReference>
<dbReference type="EMBL" id="JASNJD010000006">
    <property type="protein sequence ID" value="MDK3017974.1"/>
    <property type="molecule type" value="Genomic_DNA"/>
</dbReference>
<evidence type="ECO:0000259" key="8">
    <source>
        <dbReference type="SMART" id="SM00864"/>
    </source>
</evidence>
<comment type="function">
    <text evidence="4 6">Essential cell division protein that forms a contractile ring structure (Z ring) at the future cell division site. The regulation of the ring assembly controls the timing and the location of cell division. One of the functions of the FtsZ ring is to recruit other cell division proteins to the septum to produce a new cell wall between the dividing cells. Binds GTP and shows GTPase activity.</text>
</comment>
<feature type="region of interest" description="Disordered" evidence="7">
    <location>
        <begin position="367"/>
        <end position="390"/>
    </location>
</feature>
<dbReference type="PANTHER" id="PTHR30314">
    <property type="entry name" value="CELL DIVISION PROTEIN FTSZ-RELATED"/>
    <property type="match status" value="1"/>
</dbReference>
<evidence type="ECO:0000256" key="4">
    <source>
        <dbReference type="HAMAP-Rule" id="MF_00909"/>
    </source>
</evidence>
<dbReference type="PANTHER" id="PTHR30314:SF3">
    <property type="entry name" value="MITOCHONDRIAL DIVISION PROTEIN FSZA"/>
    <property type="match status" value="1"/>
</dbReference>
<evidence type="ECO:0000259" key="9">
    <source>
        <dbReference type="SMART" id="SM00865"/>
    </source>
</evidence>
<name>A0ABT7F065_9RHOB</name>
<dbReference type="PROSITE" id="PS01135">
    <property type="entry name" value="FTSZ_2"/>
    <property type="match status" value="1"/>
</dbReference>
<feature type="region of interest" description="Disordered" evidence="7">
    <location>
        <begin position="447"/>
        <end position="560"/>
    </location>
</feature>
<dbReference type="SUPFAM" id="SSF52490">
    <property type="entry name" value="Tubulin nucleotide-binding domain-like"/>
    <property type="match status" value="1"/>
</dbReference>
<evidence type="ECO:0000256" key="3">
    <source>
        <dbReference type="ARBA" id="ARBA00023134"/>
    </source>
</evidence>
<feature type="binding site" evidence="4">
    <location>
        <position position="146"/>
    </location>
    <ligand>
        <name>GTP</name>
        <dbReference type="ChEBI" id="CHEBI:37565"/>
    </ligand>
</feature>
<keyword evidence="11" id="KW-1185">Reference proteome</keyword>
<evidence type="ECO:0000313" key="11">
    <source>
        <dbReference type="Proteomes" id="UP001243757"/>
    </source>
</evidence>
<dbReference type="InterPro" id="IPR000158">
    <property type="entry name" value="Cell_div_FtsZ"/>
</dbReference>
<evidence type="ECO:0000256" key="2">
    <source>
        <dbReference type="ARBA" id="ARBA00022741"/>
    </source>
</evidence>
<comment type="subunit">
    <text evidence="4">Homodimer. Polymerizes to form a dynamic ring structure in a strictly GTP-dependent manner. Interacts directly with several other division proteins.</text>
</comment>
<feature type="binding site" evidence="4">
    <location>
        <position position="142"/>
    </location>
    <ligand>
        <name>GTP</name>
        <dbReference type="ChEBI" id="CHEBI:37565"/>
    </ligand>
</feature>
<proteinExistence type="inferred from homology"/>
<comment type="similarity">
    <text evidence="1 4 6">Belongs to the FtsZ family.</text>
</comment>
<dbReference type="SUPFAM" id="SSF55307">
    <property type="entry name" value="Tubulin C-terminal domain-like"/>
    <property type="match status" value="1"/>
</dbReference>
<dbReference type="CDD" id="cd02201">
    <property type="entry name" value="FtsZ_type1"/>
    <property type="match status" value="1"/>
</dbReference>
<keyword evidence="2 4" id="KW-0547">Nucleotide-binding</keyword>
<feature type="domain" description="Tubulin/FtsZ 2-layer sandwich" evidence="9">
    <location>
        <begin position="210"/>
        <end position="328"/>
    </location>
</feature>
<evidence type="ECO:0000256" key="6">
    <source>
        <dbReference type="RuleBase" id="RU000631"/>
    </source>
</evidence>
<dbReference type="PRINTS" id="PR00423">
    <property type="entry name" value="CELLDVISFTSZ"/>
</dbReference>
<dbReference type="GO" id="GO:0051301">
    <property type="term" value="P:cell division"/>
    <property type="evidence" value="ECO:0007669"/>
    <property type="project" value="UniProtKB-KW"/>
</dbReference>
<evidence type="ECO:0000256" key="1">
    <source>
        <dbReference type="ARBA" id="ARBA00009690"/>
    </source>
</evidence>
<evidence type="ECO:0000256" key="5">
    <source>
        <dbReference type="NCBIfam" id="TIGR00065"/>
    </source>
</evidence>
<gene>
    <name evidence="4 10" type="primary">ftsZ</name>
    <name evidence="10" type="ORF">QO033_09815</name>
</gene>
<keyword evidence="4 6" id="KW-0717">Septation</keyword>
<dbReference type="InterPro" id="IPR018316">
    <property type="entry name" value="Tubulin/FtsZ_2-layer-sand-dom"/>
</dbReference>
<feature type="compositionally biased region" description="Low complexity" evidence="7">
    <location>
        <begin position="477"/>
        <end position="486"/>
    </location>
</feature>
<dbReference type="Gene3D" id="3.30.1330.20">
    <property type="entry name" value="Tubulin/FtsZ, C-terminal domain"/>
    <property type="match status" value="1"/>
</dbReference>
<dbReference type="Proteomes" id="UP001243757">
    <property type="component" value="Unassembled WGS sequence"/>
</dbReference>
<keyword evidence="3 4" id="KW-0342">GTP-binding</keyword>
<evidence type="ECO:0000256" key="7">
    <source>
        <dbReference type="SAM" id="MobiDB-lite"/>
    </source>
</evidence>
<dbReference type="InterPro" id="IPR037103">
    <property type="entry name" value="Tubulin/FtsZ-like_C"/>
</dbReference>
<dbReference type="InterPro" id="IPR036525">
    <property type="entry name" value="Tubulin/FtsZ_GTPase_sf"/>
</dbReference>
<protein>
    <recommendedName>
        <fullName evidence="4 5">Cell division protein FtsZ</fullName>
    </recommendedName>
</protein>
<dbReference type="InterPro" id="IPR003008">
    <property type="entry name" value="Tubulin_FtsZ_GTPase"/>
</dbReference>
<dbReference type="InterPro" id="IPR045061">
    <property type="entry name" value="FtsZ/CetZ"/>
</dbReference>
<organism evidence="10 11">
    <name type="scientific">Pseudodonghicola flavimaris</name>
    <dbReference type="NCBI Taxonomy" id="3050036"/>
    <lineage>
        <taxon>Bacteria</taxon>
        <taxon>Pseudomonadati</taxon>
        <taxon>Pseudomonadota</taxon>
        <taxon>Alphaproteobacteria</taxon>
        <taxon>Rhodobacterales</taxon>
        <taxon>Paracoccaceae</taxon>
        <taxon>Pseudodonghicola</taxon>
    </lineage>
</organism>
<dbReference type="SMART" id="SM00865">
    <property type="entry name" value="Tubulin_C"/>
    <property type="match status" value="1"/>
</dbReference>
<dbReference type="RefSeq" id="WP_284480789.1">
    <property type="nucleotide sequence ID" value="NZ_JASNJD010000006.1"/>
</dbReference>
<feature type="domain" description="Tubulin/FtsZ GTPase" evidence="8">
    <location>
        <begin position="16"/>
        <end position="208"/>
    </location>
</feature>
<dbReference type="Gene3D" id="3.40.50.1440">
    <property type="entry name" value="Tubulin/FtsZ, GTPase domain"/>
    <property type="match status" value="1"/>
</dbReference>
<sequence length="560" mass="59118">MTLNLSMPGQEELKPRITVFGVGGAGGNAVNNMIEKALEGVEFVVANTDAQALQQSHAPNRVQLGIKVTEGLGAGARATVGAAAAEESIEQIVDHLAGSHMCFITAGMGGGTGTGAAPIIAQAARELGVLTVGVVTKPFQFEGAKRMRQAEDGVEALQKVVDTLIIIPNQNLFRLANEKTTFTEAFSMADNVLYQGVKGISDLMVRPGLINLDFADVRSVMDEMGKAMMGTGEAEGEDRAIQAAEKAIANPLLDEISLRGAKGVLINITGSHDLTLFELDEAANRIREEVDPEANIIVGSTLDTAMEGVMRVSVVATGIDASDVQSDIPVPRRPLSQPLKQKVSVEETRAPLELETPVAATAPVAEPAPAPEAAAPVAGAQVAATAPTAPEMEEPSLFADLEDPAPRHDHADYAAPVIDEDDGLPPPAYRPAEPVFQPRSEYEEVEAESFVAPKAPAPGTPSPEALARLHAAARNVPRAPQQAAPKPAAPAPQEKSRFGFNRLIDRMTGHAPDTPSQAAPAQPRPQPQMRREATAPQPAAEPDQEQDRIEIPAFLRRQAN</sequence>
<dbReference type="InterPro" id="IPR020805">
    <property type="entry name" value="Cell_div_FtsZ_CS"/>
</dbReference>
<dbReference type="NCBIfam" id="TIGR00065">
    <property type="entry name" value="ftsZ"/>
    <property type="match status" value="1"/>
</dbReference>
<comment type="subcellular location">
    <subcellularLocation>
        <location evidence="4">Cytoplasm</location>
    </subcellularLocation>
    <text evidence="4">Assembles at midcell at the inner surface of the cytoplasmic membrane.</text>
</comment>
<feature type="binding site" evidence="4">
    <location>
        <position position="190"/>
    </location>
    <ligand>
        <name>GTP</name>
        <dbReference type="ChEBI" id="CHEBI:37565"/>
    </ligand>
</feature>
<feature type="binding site" evidence="4">
    <location>
        <begin position="24"/>
        <end position="28"/>
    </location>
    <ligand>
        <name>GTP</name>
        <dbReference type="ChEBI" id="CHEBI:37565"/>
    </ligand>
</feature>
<dbReference type="InterPro" id="IPR008280">
    <property type="entry name" value="Tub_FtsZ_C"/>
</dbReference>
<feature type="region of interest" description="Disordered" evidence="7">
    <location>
        <begin position="325"/>
        <end position="350"/>
    </location>
</feature>
<dbReference type="Pfam" id="PF00091">
    <property type="entry name" value="Tubulin"/>
    <property type="match status" value="1"/>
</dbReference>
<evidence type="ECO:0000313" key="10">
    <source>
        <dbReference type="EMBL" id="MDK3017974.1"/>
    </source>
</evidence>
<keyword evidence="4 6" id="KW-0131">Cell cycle</keyword>
<reference evidence="10 11" key="1">
    <citation type="submission" date="2023-05" db="EMBL/GenBank/DDBJ databases">
        <title>Pseudodonghicola sp. nov.</title>
        <authorList>
            <person name="Huang J."/>
        </authorList>
    </citation>
    <scope>NUCLEOTIDE SEQUENCE [LARGE SCALE GENOMIC DNA]</scope>
    <source>
        <strain evidence="10 11">IC7</strain>
    </source>
</reference>
<keyword evidence="4" id="KW-0963">Cytoplasm</keyword>
<dbReference type="InterPro" id="IPR024757">
    <property type="entry name" value="FtsZ_C"/>
</dbReference>
<dbReference type="HAMAP" id="MF_00909">
    <property type="entry name" value="FtsZ"/>
    <property type="match status" value="1"/>
</dbReference>